<evidence type="ECO:0000256" key="1">
    <source>
        <dbReference type="SAM" id="MobiDB-lite"/>
    </source>
</evidence>
<organism evidence="2 3">
    <name type="scientific">Aquilegia coerulea</name>
    <name type="common">Rocky mountain columbine</name>
    <dbReference type="NCBI Taxonomy" id="218851"/>
    <lineage>
        <taxon>Eukaryota</taxon>
        <taxon>Viridiplantae</taxon>
        <taxon>Streptophyta</taxon>
        <taxon>Embryophyta</taxon>
        <taxon>Tracheophyta</taxon>
        <taxon>Spermatophyta</taxon>
        <taxon>Magnoliopsida</taxon>
        <taxon>Ranunculales</taxon>
        <taxon>Ranunculaceae</taxon>
        <taxon>Thalictroideae</taxon>
        <taxon>Aquilegia</taxon>
    </lineage>
</organism>
<feature type="compositionally biased region" description="Polar residues" evidence="1">
    <location>
        <begin position="102"/>
        <end position="118"/>
    </location>
</feature>
<dbReference type="OrthoDB" id="1225832at2759"/>
<dbReference type="PANTHER" id="PTHR34190:SF3">
    <property type="entry name" value="MICROSPORE-SPECIFIC PROMOTER 2"/>
    <property type="match status" value="1"/>
</dbReference>
<dbReference type="PANTHER" id="PTHR34190">
    <property type="entry name" value="EXPRESSED PROTEIN"/>
    <property type="match status" value="1"/>
</dbReference>
<proteinExistence type="predicted"/>
<protein>
    <submittedName>
        <fullName evidence="2">Uncharacterized protein</fullName>
    </submittedName>
</protein>
<feature type="region of interest" description="Disordered" evidence="1">
    <location>
        <begin position="96"/>
        <end position="118"/>
    </location>
</feature>
<evidence type="ECO:0000313" key="2">
    <source>
        <dbReference type="EMBL" id="PIA39947.1"/>
    </source>
</evidence>
<gene>
    <name evidence="2" type="ORF">AQUCO_02600410v1</name>
</gene>
<dbReference type="AlphaFoldDB" id="A0A2G5D9Q9"/>
<dbReference type="InParanoid" id="A0A2G5D9Q9"/>
<dbReference type="Proteomes" id="UP000230069">
    <property type="component" value="Unassembled WGS sequence"/>
</dbReference>
<reference evidence="2 3" key="1">
    <citation type="submission" date="2017-09" db="EMBL/GenBank/DDBJ databases">
        <title>WGS assembly of Aquilegia coerulea Goldsmith.</title>
        <authorList>
            <person name="Hodges S."/>
            <person name="Kramer E."/>
            <person name="Nordborg M."/>
            <person name="Tomkins J."/>
            <person name="Borevitz J."/>
            <person name="Derieg N."/>
            <person name="Yan J."/>
            <person name="Mihaltcheva S."/>
            <person name="Hayes R.D."/>
            <person name="Rokhsar D."/>
        </authorList>
    </citation>
    <scope>NUCLEOTIDE SEQUENCE [LARGE SCALE GENOMIC DNA]</scope>
    <source>
        <strain evidence="3">cv. Goldsmith</strain>
    </source>
</reference>
<keyword evidence="3" id="KW-1185">Reference proteome</keyword>
<accession>A0A2G5D9Q9</accession>
<dbReference type="EMBL" id="KZ305043">
    <property type="protein sequence ID" value="PIA39947.1"/>
    <property type="molecule type" value="Genomic_DNA"/>
</dbReference>
<name>A0A2G5D9Q9_AQUCA</name>
<evidence type="ECO:0000313" key="3">
    <source>
        <dbReference type="Proteomes" id="UP000230069"/>
    </source>
</evidence>
<sequence>MGDQHDGNIQIQSSSKPVPVRLDRLDSLIKYLEGKQNSSGCGGISNNSTTRGCMSVDMAVRDSDTKGSILERLALLENRLFQLCLEIEASSTSSSSVAHSSENTCYRQESTTDQSNSIRSIDEQNFTYDGNHQSFFHRALFSRFEFLGISMNNKVNNSTEQKHLITTKDDNEDIPKNGKKLKPRNRRWKTLLGC</sequence>